<accession>A0ABV5C7W9</accession>
<sequence length="455" mass="52619">MSKNHEIEDLLQSLSQEELIHIIAQVAEQDKVFRNGLLVKYTKGNHSKQLKSCQKLIDSIVKKYTGREGLIPYRETHNFTTELLAVLQDADKTADALLELEIALLVLEEGIEAFQYADDSNGNIGMLVGVTLEQIGVIANNMDEQDASVHEHIFNRLLHMSENRVFDGWDDFRIELLSICAGIADTKQLRETLRVTIEKQIASNANQDFGQSTMEALLKILFQLIQEYGSIEEAESFVQKHLHFTFFRAWAIEENIEHGNYQRALELAEEGERQDHKLPGRVTKWKGAKYAAYKKLSSRNEQEKLAKELLLDGDYAYYHELESLFEGDKEDLYRSILPELKETDKWRTRDVYLRLISEKNDLAEMLAYVKANPYVIEEYASRLSAEYCEEVEQIYSNQIYKDAAAAANRKQYRSTCSMLKRYKKIFGQENQAAIIAQLKTQYNRRPAFLDELEML</sequence>
<comment type="caution">
    <text evidence="1">The sequence shown here is derived from an EMBL/GenBank/DDBJ whole genome shotgun (WGS) entry which is preliminary data.</text>
</comment>
<evidence type="ECO:0000313" key="1">
    <source>
        <dbReference type="EMBL" id="MFB5763628.1"/>
    </source>
</evidence>
<keyword evidence="2" id="KW-1185">Reference proteome</keyword>
<reference evidence="1 2" key="1">
    <citation type="submission" date="2024-09" db="EMBL/GenBank/DDBJ databases">
        <title>Paenibacillus zeirhizospherea sp. nov., isolated from surface of the maize (Zea mays) roots in a horticulture field, Hungary.</title>
        <authorList>
            <person name="Marton D."/>
            <person name="Farkas M."/>
            <person name="Bedics A."/>
            <person name="Toth E."/>
            <person name="Tancsics A."/>
            <person name="Boka K."/>
            <person name="Marati G."/>
            <person name="Kriszt B."/>
            <person name="Cserhati M."/>
        </authorList>
    </citation>
    <scope>NUCLEOTIDE SEQUENCE [LARGE SCALE GENOMIC DNA]</scope>
    <source>
        <strain evidence="1 2">JCM 18446</strain>
    </source>
</reference>
<dbReference type="RefSeq" id="WP_375522637.1">
    <property type="nucleotide sequence ID" value="NZ_JBHIRY010000040.1"/>
</dbReference>
<dbReference type="Proteomes" id="UP001580430">
    <property type="component" value="Unassembled WGS sequence"/>
</dbReference>
<organism evidence="1 2">
    <name type="scientific">Paenibacillus medicaginis</name>
    <dbReference type="NCBI Taxonomy" id="1470560"/>
    <lineage>
        <taxon>Bacteria</taxon>
        <taxon>Bacillati</taxon>
        <taxon>Bacillota</taxon>
        <taxon>Bacilli</taxon>
        <taxon>Bacillales</taxon>
        <taxon>Paenibacillaceae</taxon>
        <taxon>Paenibacillus</taxon>
    </lineage>
</organism>
<name>A0ABV5C7W9_9BACL</name>
<evidence type="ECO:0000313" key="2">
    <source>
        <dbReference type="Proteomes" id="UP001580430"/>
    </source>
</evidence>
<proteinExistence type="predicted"/>
<protein>
    <submittedName>
        <fullName evidence="1">Uncharacterized protein</fullName>
    </submittedName>
</protein>
<dbReference type="EMBL" id="JBHIRY010000040">
    <property type="protein sequence ID" value="MFB5763628.1"/>
    <property type="molecule type" value="Genomic_DNA"/>
</dbReference>
<gene>
    <name evidence="1" type="ORF">ACE5LO_24935</name>
</gene>